<dbReference type="EMBL" id="MU006296">
    <property type="protein sequence ID" value="KAF2853040.1"/>
    <property type="molecule type" value="Genomic_DNA"/>
</dbReference>
<proteinExistence type="predicted"/>
<gene>
    <name evidence="2" type="ORF">T440DRAFT_418981</name>
</gene>
<evidence type="ECO:0000313" key="3">
    <source>
        <dbReference type="Proteomes" id="UP000799423"/>
    </source>
</evidence>
<sequence length="589" mass="64970">MQSSVLSRPSPGFNGQALPSAALEAIGARPRLALRRPTKQASYELTNHAKAYLEGGKVASGFEFLHSLLAAGTSISTPAQPYIGSLAPPTYIAFALSLVVDPFYTTHAFSPDAQKGADAAFRYLQCVHATIDAPAYPTIRQAFTFAEQRTRRRVPGYRSEANSLSPGGPGGDVERLAGPAANEKSLWRHAEDFWHIVGWAFNCSVTHRKRWDRWKLWLGIMLDFLEADWDICVKESKDAADPVVTLRKSLIWHYIVGESESTNRSMRRKMVKAILATASPNSQKDYPEVWPQETYDIKRKQPQDGPVGEIDFETGNIGDYASDEDMEDKLEEPGVEEELATSKSSVRVEKIRNVHDACERLGGQDTIELRQRLITLLARVAESLPMQFTTLSDFFDTVLEDVIQFPTIIFHIIISTTTLPDDIKIAFLANLLLPLISRSIPDYFRSDPAPDHLETKFLPLKATSQGFATNAKVSLILEQMFMYMMSQDSFKPTNSLHKAMEDGIKARGSVLGTGKGIRGNAEEENQAKPLLQASSNRLLGLLEFLELEAAKPAPAVTSKGPKGATLAKFSFTSGSSLSAAPESDTEVED</sequence>
<feature type="region of interest" description="Disordered" evidence="1">
    <location>
        <begin position="156"/>
        <end position="175"/>
    </location>
</feature>
<organism evidence="2 3">
    <name type="scientific">Plenodomus tracheiphilus IPT5</name>
    <dbReference type="NCBI Taxonomy" id="1408161"/>
    <lineage>
        <taxon>Eukaryota</taxon>
        <taxon>Fungi</taxon>
        <taxon>Dikarya</taxon>
        <taxon>Ascomycota</taxon>
        <taxon>Pezizomycotina</taxon>
        <taxon>Dothideomycetes</taxon>
        <taxon>Pleosporomycetidae</taxon>
        <taxon>Pleosporales</taxon>
        <taxon>Pleosporineae</taxon>
        <taxon>Leptosphaeriaceae</taxon>
        <taxon>Plenodomus</taxon>
    </lineage>
</organism>
<reference evidence="2" key="1">
    <citation type="submission" date="2020-01" db="EMBL/GenBank/DDBJ databases">
        <authorList>
            <consortium name="DOE Joint Genome Institute"/>
            <person name="Haridas S."/>
            <person name="Albert R."/>
            <person name="Binder M."/>
            <person name="Bloem J."/>
            <person name="Labutti K."/>
            <person name="Salamov A."/>
            <person name="Andreopoulos B."/>
            <person name="Baker S.E."/>
            <person name="Barry K."/>
            <person name="Bills G."/>
            <person name="Bluhm B.H."/>
            <person name="Cannon C."/>
            <person name="Castanera R."/>
            <person name="Culley D.E."/>
            <person name="Daum C."/>
            <person name="Ezra D."/>
            <person name="Gonzalez J.B."/>
            <person name="Henrissat B."/>
            <person name="Kuo A."/>
            <person name="Liang C."/>
            <person name="Lipzen A."/>
            <person name="Lutzoni F."/>
            <person name="Magnuson J."/>
            <person name="Mondo S."/>
            <person name="Nolan M."/>
            <person name="Ohm R."/>
            <person name="Pangilinan J."/>
            <person name="Park H.-J."/>
            <person name="Ramirez L."/>
            <person name="Alfaro M."/>
            <person name="Sun H."/>
            <person name="Tritt A."/>
            <person name="Yoshinaga Y."/>
            <person name="Zwiers L.-H."/>
            <person name="Turgeon B.G."/>
            <person name="Goodwin S.B."/>
            <person name="Spatafora J.W."/>
            <person name="Crous P.W."/>
            <person name="Grigoriev I.V."/>
        </authorList>
    </citation>
    <scope>NUCLEOTIDE SEQUENCE</scope>
    <source>
        <strain evidence="2">IPT5</strain>
    </source>
</reference>
<keyword evidence="3" id="KW-1185">Reference proteome</keyword>
<dbReference type="OrthoDB" id="5411773at2759"/>
<evidence type="ECO:0000256" key="1">
    <source>
        <dbReference type="SAM" id="MobiDB-lite"/>
    </source>
</evidence>
<dbReference type="Proteomes" id="UP000799423">
    <property type="component" value="Unassembled WGS sequence"/>
</dbReference>
<name>A0A6A7BCG4_9PLEO</name>
<evidence type="ECO:0000313" key="2">
    <source>
        <dbReference type="EMBL" id="KAF2853040.1"/>
    </source>
</evidence>
<dbReference type="AlphaFoldDB" id="A0A6A7BCG4"/>
<accession>A0A6A7BCG4</accession>
<protein>
    <submittedName>
        <fullName evidence="2">Uncharacterized protein</fullName>
    </submittedName>
</protein>